<name>A0A2P2JA70_RHIMU</name>
<dbReference type="EMBL" id="GGEC01009903">
    <property type="protein sequence ID" value="MBW90386.1"/>
    <property type="molecule type" value="Transcribed_RNA"/>
</dbReference>
<proteinExistence type="predicted"/>
<organism evidence="2">
    <name type="scientific">Rhizophora mucronata</name>
    <name type="common">Asiatic mangrove</name>
    <dbReference type="NCBI Taxonomy" id="61149"/>
    <lineage>
        <taxon>Eukaryota</taxon>
        <taxon>Viridiplantae</taxon>
        <taxon>Streptophyta</taxon>
        <taxon>Embryophyta</taxon>
        <taxon>Tracheophyta</taxon>
        <taxon>Spermatophyta</taxon>
        <taxon>Magnoliopsida</taxon>
        <taxon>eudicotyledons</taxon>
        <taxon>Gunneridae</taxon>
        <taxon>Pentapetalae</taxon>
        <taxon>rosids</taxon>
        <taxon>fabids</taxon>
        <taxon>Malpighiales</taxon>
        <taxon>Rhizophoraceae</taxon>
        <taxon>Rhizophora</taxon>
    </lineage>
</organism>
<accession>A0A2P2JA70</accession>
<evidence type="ECO:0000313" key="2">
    <source>
        <dbReference type="EMBL" id="MBW90386.1"/>
    </source>
</evidence>
<feature type="transmembrane region" description="Helical" evidence="1">
    <location>
        <begin position="38"/>
        <end position="55"/>
    </location>
</feature>
<keyword evidence="1" id="KW-0812">Transmembrane</keyword>
<evidence type="ECO:0000256" key="1">
    <source>
        <dbReference type="SAM" id="Phobius"/>
    </source>
</evidence>
<keyword evidence="1" id="KW-0472">Membrane</keyword>
<sequence length="57" mass="6994">MAQENLAFLCLFYFEPWTYSNSIKNLPLYGFFQNHEIYIIWYTPFIVLELLRVWAII</sequence>
<protein>
    <submittedName>
        <fullName evidence="2">Uncharacterized protein</fullName>
    </submittedName>
</protein>
<reference evidence="2" key="1">
    <citation type="submission" date="2018-02" db="EMBL/GenBank/DDBJ databases">
        <title>Rhizophora mucronata_Transcriptome.</title>
        <authorList>
            <person name="Meera S.P."/>
            <person name="Sreeshan A."/>
            <person name="Augustine A."/>
        </authorList>
    </citation>
    <scope>NUCLEOTIDE SEQUENCE</scope>
    <source>
        <tissue evidence="2">Leaf</tissue>
    </source>
</reference>
<keyword evidence="1" id="KW-1133">Transmembrane helix</keyword>
<dbReference type="AlphaFoldDB" id="A0A2P2JA70"/>